<proteinExistence type="predicted"/>
<reference evidence="1 2" key="1">
    <citation type="submission" date="2017-08" db="EMBL/GenBank/DDBJ databases">
        <title>Complete genome sequence of Mucilaginibacter sp. strain BJC16-A31.</title>
        <authorList>
            <consortium name="Henan University of Science and Technology"/>
            <person name="You X."/>
        </authorList>
    </citation>
    <scope>NUCLEOTIDE SEQUENCE [LARGE SCALE GENOMIC DNA]</scope>
    <source>
        <strain evidence="1 2">BJC16-A31</strain>
    </source>
</reference>
<sequence length="50" mass="5824">MAPAYKLLKQHSIINTTMLNFFKAINGEEKFRNKGKGVFIITKWGKSFLY</sequence>
<dbReference type="AlphaFoldDB" id="A0A223P2K7"/>
<accession>A0A223P2K7</accession>
<evidence type="ECO:0000313" key="2">
    <source>
        <dbReference type="Proteomes" id="UP000215002"/>
    </source>
</evidence>
<protein>
    <submittedName>
        <fullName evidence="1">Uncharacterized protein</fullName>
    </submittedName>
</protein>
<evidence type="ECO:0000313" key="1">
    <source>
        <dbReference type="EMBL" id="ASU36280.1"/>
    </source>
</evidence>
<organism evidence="1 2">
    <name type="scientific">Mucilaginibacter xinganensis</name>
    <dbReference type="NCBI Taxonomy" id="1234841"/>
    <lineage>
        <taxon>Bacteria</taxon>
        <taxon>Pseudomonadati</taxon>
        <taxon>Bacteroidota</taxon>
        <taxon>Sphingobacteriia</taxon>
        <taxon>Sphingobacteriales</taxon>
        <taxon>Sphingobacteriaceae</taxon>
        <taxon>Mucilaginibacter</taxon>
    </lineage>
</organism>
<dbReference type="EMBL" id="CP022743">
    <property type="protein sequence ID" value="ASU36280.1"/>
    <property type="molecule type" value="Genomic_DNA"/>
</dbReference>
<dbReference type="Proteomes" id="UP000215002">
    <property type="component" value="Chromosome"/>
</dbReference>
<dbReference type="KEGG" id="muc:MuYL_4395"/>
<gene>
    <name evidence="1" type="ORF">MuYL_4395</name>
</gene>
<name>A0A223P2K7_9SPHI</name>
<keyword evidence="2" id="KW-1185">Reference proteome</keyword>